<dbReference type="GO" id="GO:0032025">
    <property type="term" value="P:response to cobalt ion"/>
    <property type="evidence" value="ECO:0007669"/>
    <property type="project" value="TreeGrafter"/>
</dbReference>
<evidence type="ECO:0000256" key="10">
    <source>
        <dbReference type="ARBA" id="ARBA00023112"/>
    </source>
</evidence>
<evidence type="ECO:0000256" key="6">
    <source>
        <dbReference type="ARBA" id="ARBA00022596"/>
    </source>
</evidence>
<gene>
    <name evidence="15" type="ORF">DES32_0203</name>
</gene>
<dbReference type="PANTHER" id="PTHR40659:SF1">
    <property type="entry name" value="NICKEL_COBALT EFFLUX SYSTEM RCNA"/>
    <property type="match status" value="1"/>
</dbReference>
<evidence type="ECO:0000256" key="4">
    <source>
        <dbReference type="ARBA" id="ARBA00022448"/>
    </source>
</evidence>
<dbReference type="InterPro" id="IPR051224">
    <property type="entry name" value="NiCoT_RcnA"/>
</dbReference>
<evidence type="ECO:0000256" key="1">
    <source>
        <dbReference type="ARBA" id="ARBA00002510"/>
    </source>
</evidence>
<dbReference type="Proteomes" id="UP000256900">
    <property type="component" value="Unassembled WGS sequence"/>
</dbReference>
<dbReference type="InterPro" id="IPR011541">
    <property type="entry name" value="Ni/Co_transpt_high_affinity"/>
</dbReference>
<dbReference type="RefSeq" id="WP_165204156.1">
    <property type="nucleotide sequence ID" value="NZ_CP025086.1"/>
</dbReference>
<comment type="similarity">
    <text evidence="13">Belongs to the NiCoT transporter (TC 2.A.52) family.</text>
</comment>
<proteinExistence type="inferred from homology"/>
<sequence>MRPNQKLDIITLAALMLLAGTLAAAAQGFHHPFAVGADEGAVGNASGVTAWIIEQESRFSLALVGAMRAVKQSDYGFLALAGLSFLYGVFHAAGPGHGKAVVTSYMISNESALKRGLIISFLAAVLQGIVAIALVGSAVLIFNATAQRMNAAARWLEYAAYAGIILLGIVLLINKTTALAASIRQATAARALPVFAGASPKLAYAQTGGNGNFLADDGNGHVHGPDCGHFHAPDPRQLGAGFSWKSAAVTVATAGARPCSGAILILVFASAQDIFGAGIFSVFAMSLGTAITTGALATMAVYAKKLAVRFSGSGSPRAEIIGRLIEVGAALGVLVFGCLLLLASVSGLTVA</sequence>
<comment type="function">
    <text evidence="1">Efflux system for nickel and cobalt.</text>
</comment>
<dbReference type="AlphaFoldDB" id="A0A3D9Z630"/>
<evidence type="ECO:0000256" key="13">
    <source>
        <dbReference type="RuleBase" id="RU362101"/>
    </source>
</evidence>
<name>A0A3D9Z630_9HYPH</name>
<feature type="transmembrane region" description="Helical" evidence="13">
    <location>
        <begin position="324"/>
        <end position="345"/>
    </location>
</feature>
<dbReference type="GO" id="GO:0015099">
    <property type="term" value="F:nickel cation transmembrane transporter activity"/>
    <property type="evidence" value="ECO:0007669"/>
    <property type="project" value="UniProtKB-UniRule"/>
</dbReference>
<keyword evidence="3" id="KW-0171">Cobalt transport</keyword>
<feature type="transmembrane region" description="Helical" evidence="13">
    <location>
        <begin position="117"/>
        <end position="143"/>
    </location>
</feature>
<accession>A0A3D9Z630</accession>
<evidence type="ECO:0000256" key="7">
    <source>
        <dbReference type="ARBA" id="ARBA00022692"/>
    </source>
</evidence>
<feature type="transmembrane region" description="Helical" evidence="13">
    <location>
        <begin position="274"/>
        <end position="303"/>
    </location>
</feature>
<evidence type="ECO:0000256" key="3">
    <source>
        <dbReference type="ARBA" id="ARBA00022426"/>
    </source>
</evidence>
<dbReference type="GO" id="GO:0010045">
    <property type="term" value="P:response to nickel cation"/>
    <property type="evidence" value="ECO:0007669"/>
    <property type="project" value="TreeGrafter"/>
</dbReference>
<feature type="transmembrane region" description="Helical" evidence="13">
    <location>
        <begin position="155"/>
        <end position="174"/>
    </location>
</feature>
<evidence type="ECO:0000256" key="14">
    <source>
        <dbReference type="SAM" id="SignalP"/>
    </source>
</evidence>
<keyword evidence="7 13" id="KW-0812">Transmembrane</keyword>
<evidence type="ECO:0000256" key="12">
    <source>
        <dbReference type="ARBA" id="ARBA00023285"/>
    </source>
</evidence>
<evidence type="ECO:0000256" key="5">
    <source>
        <dbReference type="ARBA" id="ARBA00022475"/>
    </source>
</evidence>
<dbReference type="GO" id="GO:0006824">
    <property type="term" value="P:cobalt ion transport"/>
    <property type="evidence" value="ECO:0007669"/>
    <property type="project" value="UniProtKB-KW"/>
</dbReference>
<feature type="transmembrane region" description="Helical" evidence="13">
    <location>
        <begin position="246"/>
        <end position="268"/>
    </location>
</feature>
<keyword evidence="4 13" id="KW-0813">Transport</keyword>
<feature type="transmembrane region" description="Helical" evidence="13">
    <location>
        <begin position="75"/>
        <end position="96"/>
    </location>
</feature>
<keyword evidence="11 13" id="KW-0472">Membrane</keyword>
<keyword evidence="6" id="KW-0533">Nickel</keyword>
<keyword evidence="12" id="KW-0170">Cobalt</keyword>
<feature type="chain" id="PRO_5017673472" description="Nickel/cobalt efflux system" evidence="14">
    <location>
        <begin position="27"/>
        <end position="351"/>
    </location>
</feature>
<comment type="caution">
    <text evidence="15">The sequence shown here is derived from an EMBL/GenBank/DDBJ whole genome shotgun (WGS) entry which is preliminary data.</text>
</comment>
<keyword evidence="5" id="KW-1003">Cell membrane</keyword>
<feature type="signal peptide" evidence="14">
    <location>
        <begin position="1"/>
        <end position="26"/>
    </location>
</feature>
<protein>
    <recommendedName>
        <fullName evidence="13">Nickel/cobalt efflux system</fullName>
    </recommendedName>
</protein>
<keyword evidence="9" id="KW-0406">Ion transport</keyword>
<keyword evidence="16" id="KW-1185">Reference proteome</keyword>
<evidence type="ECO:0000313" key="16">
    <source>
        <dbReference type="Proteomes" id="UP000256900"/>
    </source>
</evidence>
<evidence type="ECO:0000313" key="15">
    <source>
        <dbReference type="EMBL" id="REF88989.1"/>
    </source>
</evidence>
<comment type="subcellular location">
    <subcellularLocation>
        <location evidence="2 13">Cell membrane</location>
        <topology evidence="2 13">Multi-pass membrane protein</topology>
    </subcellularLocation>
</comment>
<dbReference type="GO" id="GO:0046583">
    <property type="term" value="F:monoatomic cation efflux transmembrane transporter activity"/>
    <property type="evidence" value="ECO:0007669"/>
    <property type="project" value="TreeGrafter"/>
</dbReference>
<keyword evidence="8 13" id="KW-1133">Transmembrane helix</keyword>
<keyword evidence="10" id="KW-0921">Nickel transport</keyword>
<evidence type="ECO:0000256" key="9">
    <source>
        <dbReference type="ARBA" id="ARBA00023065"/>
    </source>
</evidence>
<evidence type="ECO:0000256" key="2">
    <source>
        <dbReference type="ARBA" id="ARBA00004651"/>
    </source>
</evidence>
<dbReference type="EMBL" id="QUMO01000001">
    <property type="protein sequence ID" value="REF88989.1"/>
    <property type="molecule type" value="Genomic_DNA"/>
</dbReference>
<dbReference type="Pfam" id="PF03824">
    <property type="entry name" value="NicO"/>
    <property type="match status" value="1"/>
</dbReference>
<evidence type="ECO:0000256" key="8">
    <source>
        <dbReference type="ARBA" id="ARBA00022989"/>
    </source>
</evidence>
<organism evidence="15 16">
    <name type="scientific">Methylovirgula ligni</name>
    <dbReference type="NCBI Taxonomy" id="569860"/>
    <lineage>
        <taxon>Bacteria</taxon>
        <taxon>Pseudomonadati</taxon>
        <taxon>Pseudomonadota</taxon>
        <taxon>Alphaproteobacteria</taxon>
        <taxon>Hyphomicrobiales</taxon>
        <taxon>Beijerinckiaceae</taxon>
        <taxon>Methylovirgula</taxon>
    </lineage>
</organism>
<evidence type="ECO:0000256" key="11">
    <source>
        <dbReference type="ARBA" id="ARBA00023136"/>
    </source>
</evidence>
<dbReference type="GO" id="GO:0005886">
    <property type="term" value="C:plasma membrane"/>
    <property type="evidence" value="ECO:0007669"/>
    <property type="project" value="UniProtKB-SubCell"/>
</dbReference>
<keyword evidence="14" id="KW-0732">Signal</keyword>
<dbReference type="PANTHER" id="PTHR40659">
    <property type="entry name" value="NICKEL/COBALT EFFLUX SYSTEM RCNA"/>
    <property type="match status" value="1"/>
</dbReference>
<reference evidence="15 16" key="1">
    <citation type="submission" date="2018-08" db="EMBL/GenBank/DDBJ databases">
        <title>Genomic Encyclopedia of Type Strains, Phase IV (KMG-IV): sequencing the most valuable type-strain genomes for metagenomic binning, comparative biology and taxonomic classification.</title>
        <authorList>
            <person name="Goeker M."/>
        </authorList>
    </citation>
    <scope>NUCLEOTIDE SEQUENCE [LARGE SCALE GENOMIC DNA]</scope>
    <source>
        <strain evidence="15 16">BW863</strain>
    </source>
</reference>